<reference evidence="2" key="1">
    <citation type="submission" date="2018-01" db="EMBL/GenBank/DDBJ databases">
        <authorList>
            <person name="Regsiter A."/>
            <person name="William W."/>
        </authorList>
    </citation>
    <scope>NUCLEOTIDE SEQUENCE</scope>
    <source>
        <strain evidence="2">TRIP AH-1</strain>
    </source>
</reference>
<dbReference type="InterPro" id="IPR052738">
    <property type="entry name" value="ABC-Tungstate_binding"/>
</dbReference>
<dbReference type="Gene3D" id="3.40.190.10">
    <property type="entry name" value="Periplasmic binding protein-like II"/>
    <property type="match status" value="2"/>
</dbReference>
<sequence>MLLKIRLGVLVLFCLMLNFSEYKVFALDNQKYDATYGKGNQSICVATGSPGSLGLLKALAEPFCSTHKCRVNWINMGSGESLEALKSGKVDMVMTHSPDAEKKAVAEGWAKARTLLGCNDFYILGPESDPAGISKATTAIEAYRMVARSQVKFFSRGDNSGTHRKEIAVWEIAGIKPAGSWYIVTNDFMGPTLKRADNELGYFMVDSSTYIAEASKIKNLKVLFKGDPVLVNVYHGLVASEKKRPSVNCSLAVKFLEFMGSPEGQKIFKEYGKNEFGTALYNDAEVATTWDN</sequence>
<name>A0A445N1B9_9BACT</name>
<dbReference type="Pfam" id="PF12849">
    <property type="entry name" value="PBP_like_2"/>
    <property type="match status" value="1"/>
</dbReference>
<evidence type="ECO:0000259" key="1">
    <source>
        <dbReference type="Pfam" id="PF12849"/>
    </source>
</evidence>
<dbReference type="InterPro" id="IPR024370">
    <property type="entry name" value="PBP_domain"/>
</dbReference>
<proteinExistence type="predicted"/>
<protein>
    <submittedName>
        <fullName evidence="2">Putative ABC transporter substrate binding protein</fullName>
    </submittedName>
</protein>
<feature type="domain" description="PBP" evidence="1">
    <location>
        <begin position="44"/>
        <end position="263"/>
    </location>
</feature>
<dbReference type="PANTHER" id="PTHR37945">
    <property type="entry name" value="EXTRACELLULAR TUNGSTATE BINDING PROTEIN"/>
    <property type="match status" value="1"/>
</dbReference>
<dbReference type="PANTHER" id="PTHR37945:SF1">
    <property type="entry name" value="EXTRACELLULAR TUNGSTATE BINDING PROTEIN"/>
    <property type="match status" value="1"/>
</dbReference>
<dbReference type="AlphaFoldDB" id="A0A445N1B9"/>
<accession>A0A445N1B9</accession>
<organism evidence="2">
    <name type="scientific">uncultured Desulfobacterium sp</name>
    <dbReference type="NCBI Taxonomy" id="201089"/>
    <lineage>
        <taxon>Bacteria</taxon>
        <taxon>Pseudomonadati</taxon>
        <taxon>Thermodesulfobacteriota</taxon>
        <taxon>Desulfobacteria</taxon>
        <taxon>Desulfobacterales</taxon>
        <taxon>Desulfobacteriaceae</taxon>
        <taxon>Desulfobacterium</taxon>
        <taxon>environmental samples</taxon>
    </lineage>
</organism>
<gene>
    <name evidence="2" type="ORF">PITCH_A640033</name>
</gene>
<evidence type="ECO:0000313" key="2">
    <source>
        <dbReference type="EMBL" id="SPD75490.1"/>
    </source>
</evidence>
<dbReference type="SUPFAM" id="SSF53850">
    <property type="entry name" value="Periplasmic binding protein-like II"/>
    <property type="match status" value="1"/>
</dbReference>
<dbReference type="EMBL" id="OJIN01000208">
    <property type="protein sequence ID" value="SPD75490.1"/>
    <property type="molecule type" value="Genomic_DNA"/>
</dbReference>